<comment type="caution">
    <text evidence="1">The sequence shown here is derived from an EMBL/GenBank/DDBJ whole genome shotgun (WGS) entry which is preliminary data.</text>
</comment>
<dbReference type="Proteomes" id="UP000178759">
    <property type="component" value="Unassembled WGS sequence"/>
</dbReference>
<sequence>MSKTILQVPIDKTLRNRAAAMAVKLGFSSLQEPIRLFLHKFAASKLNITFEEPPTQLSPRAARRYEKMIQDIKSGRVKTKSFTSIDALMKDLHS</sequence>
<proteinExistence type="predicted"/>
<protein>
    <submittedName>
        <fullName evidence="1">Uncharacterized protein</fullName>
    </submittedName>
</protein>
<name>A0A1F6AI48_9BACT</name>
<gene>
    <name evidence="1" type="ORF">A3A79_02655</name>
</gene>
<reference evidence="1 2" key="1">
    <citation type="journal article" date="2016" name="Nat. Commun.">
        <title>Thousands of microbial genomes shed light on interconnected biogeochemical processes in an aquifer system.</title>
        <authorList>
            <person name="Anantharaman K."/>
            <person name="Brown C.T."/>
            <person name="Hug L.A."/>
            <person name="Sharon I."/>
            <person name="Castelle C.J."/>
            <person name="Probst A.J."/>
            <person name="Thomas B.C."/>
            <person name="Singh A."/>
            <person name="Wilkins M.J."/>
            <person name="Karaoz U."/>
            <person name="Brodie E.L."/>
            <person name="Williams K.H."/>
            <person name="Hubbard S.S."/>
            <person name="Banfield J.F."/>
        </authorList>
    </citation>
    <scope>NUCLEOTIDE SEQUENCE [LARGE SCALE GENOMIC DNA]</scope>
</reference>
<accession>A0A1F6AI48</accession>
<evidence type="ECO:0000313" key="2">
    <source>
        <dbReference type="Proteomes" id="UP000178759"/>
    </source>
</evidence>
<dbReference type="EMBL" id="MFJV01000001">
    <property type="protein sequence ID" value="OGG24073.1"/>
    <property type="molecule type" value="Genomic_DNA"/>
</dbReference>
<dbReference type="STRING" id="1798392.A3A79_02655"/>
<dbReference type="AlphaFoldDB" id="A0A1F6AI48"/>
<evidence type="ECO:0000313" key="1">
    <source>
        <dbReference type="EMBL" id="OGG24073.1"/>
    </source>
</evidence>
<organism evidence="1 2">
    <name type="scientific">Candidatus Gottesmanbacteria bacterium RIFCSPLOWO2_01_FULL_43_11b</name>
    <dbReference type="NCBI Taxonomy" id="1798392"/>
    <lineage>
        <taxon>Bacteria</taxon>
        <taxon>Candidatus Gottesmaniibacteriota</taxon>
    </lineage>
</organism>